<reference evidence="1" key="2">
    <citation type="journal article" date="2022" name="Sci. Total Environ.">
        <title>Prevalence, transmission, and molecular epidemiology of tet(X)-positive bacteria among humans, animals, and environmental niches in China: An epidemiological, and genomic-based study.</title>
        <authorList>
            <person name="Dong N."/>
            <person name="Zeng Y."/>
            <person name="Cai C."/>
            <person name="Sun C."/>
            <person name="Lu J."/>
            <person name="Liu C."/>
            <person name="Zhou H."/>
            <person name="Sun Q."/>
            <person name="Shu L."/>
            <person name="Wang H."/>
            <person name="Wang Y."/>
            <person name="Wang S."/>
            <person name="Wu C."/>
            <person name="Chan E.W."/>
            <person name="Chen G."/>
            <person name="Shen Z."/>
            <person name="Chen S."/>
            <person name="Zhang R."/>
        </authorList>
    </citation>
    <scope>NUCLEOTIDE SEQUENCE</scope>
    <source>
        <strain evidence="1">210</strain>
    </source>
</reference>
<evidence type="ECO:0000313" key="2">
    <source>
        <dbReference type="Proteomes" id="UP001173578"/>
    </source>
</evidence>
<organism evidence="1 2">
    <name type="scientific">Empedobacter falsenii</name>
    <dbReference type="NCBI Taxonomy" id="343874"/>
    <lineage>
        <taxon>Bacteria</taxon>
        <taxon>Pseudomonadati</taxon>
        <taxon>Bacteroidota</taxon>
        <taxon>Flavobacteriia</taxon>
        <taxon>Flavobacteriales</taxon>
        <taxon>Weeksellaceae</taxon>
        <taxon>Empedobacter</taxon>
    </lineage>
</organism>
<name>A0AAW7DEF1_9FLAO</name>
<dbReference type="Proteomes" id="UP001173578">
    <property type="component" value="Unassembled WGS sequence"/>
</dbReference>
<sequence length="111" mass="13374">MDQQIPKIAPNYKQIYFDLVVEKFPTKLKFVKKFLEKESFSSLDIIRVNKIIFDTSYNIDHENQKHRAYEKSDIIYMLNYQKEHKLSNSTVAKHFKVSRNSISKWKKMLNL</sequence>
<dbReference type="RefSeq" id="WP_286485133.1">
    <property type="nucleotide sequence ID" value="NZ_JACALR010000002.1"/>
</dbReference>
<accession>A0AAW7DEF1</accession>
<comment type="caution">
    <text evidence="1">The sequence shown here is derived from an EMBL/GenBank/DDBJ whole genome shotgun (WGS) entry which is preliminary data.</text>
</comment>
<gene>
    <name evidence="1" type="ORF">HX095_04085</name>
</gene>
<proteinExistence type="predicted"/>
<evidence type="ECO:0000313" key="1">
    <source>
        <dbReference type="EMBL" id="MDM1550384.1"/>
    </source>
</evidence>
<dbReference type="EMBL" id="JACALR010000002">
    <property type="protein sequence ID" value="MDM1550384.1"/>
    <property type="molecule type" value="Genomic_DNA"/>
</dbReference>
<dbReference type="AlphaFoldDB" id="A0AAW7DEF1"/>
<protein>
    <submittedName>
        <fullName evidence="1">Helix-turn-helix domain-containing protein</fullName>
    </submittedName>
</protein>
<reference evidence="1" key="1">
    <citation type="submission" date="2020-06" db="EMBL/GenBank/DDBJ databases">
        <authorList>
            <person name="Dong N."/>
        </authorList>
    </citation>
    <scope>NUCLEOTIDE SEQUENCE</scope>
    <source>
        <strain evidence="1">210</strain>
    </source>
</reference>